<dbReference type="NCBIfam" id="NF006969">
    <property type="entry name" value="PRK09441.1-2"/>
    <property type="match status" value="1"/>
</dbReference>
<comment type="caution">
    <text evidence="8">The sequence shown here is derived from an EMBL/GenBank/DDBJ whole genome shotgun (WGS) entry which is preliminary data.</text>
</comment>
<dbReference type="InterPro" id="IPR013776">
    <property type="entry name" value="A-amylase_thermo"/>
</dbReference>
<dbReference type="NCBIfam" id="NF006968">
    <property type="entry name" value="PRK09441.1-1"/>
    <property type="match status" value="1"/>
</dbReference>
<dbReference type="Proteomes" id="UP000193648">
    <property type="component" value="Unassembled WGS sequence"/>
</dbReference>
<organism evidence="8 9">
    <name type="scientific">Lobosporangium transversale</name>
    <dbReference type="NCBI Taxonomy" id="64571"/>
    <lineage>
        <taxon>Eukaryota</taxon>
        <taxon>Fungi</taxon>
        <taxon>Fungi incertae sedis</taxon>
        <taxon>Mucoromycota</taxon>
        <taxon>Mortierellomycotina</taxon>
        <taxon>Mortierellomycetes</taxon>
        <taxon>Mortierellales</taxon>
        <taxon>Mortierellaceae</taxon>
        <taxon>Lobosporangium</taxon>
    </lineage>
</organism>
<dbReference type="PIRSF" id="PIRSF001021">
    <property type="entry name" value="Alph-amls_thrmst"/>
    <property type="match status" value="1"/>
</dbReference>
<accession>A0A1Y2G9Q8</accession>
<dbReference type="GeneID" id="33563525"/>
<reference evidence="8 9" key="1">
    <citation type="submission" date="2016-07" db="EMBL/GenBank/DDBJ databases">
        <title>Pervasive Adenine N6-methylation of Active Genes in Fungi.</title>
        <authorList>
            <consortium name="DOE Joint Genome Institute"/>
            <person name="Mondo S.J."/>
            <person name="Dannebaum R.O."/>
            <person name="Kuo R.C."/>
            <person name="Labutti K."/>
            <person name="Haridas S."/>
            <person name="Kuo A."/>
            <person name="Salamov A."/>
            <person name="Ahrendt S.R."/>
            <person name="Lipzen A."/>
            <person name="Sullivan W."/>
            <person name="Andreopoulos W.B."/>
            <person name="Clum A."/>
            <person name="Lindquist E."/>
            <person name="Daum C."/>
            <person name="Ramamoorthy G.K."/>
            <person name="Gryganskyi A."/>
            <person name="Culley D."/>
            <person name="Magnuson J.K."/>
            <person name="James T.Y."/>
            <person name="O'Malley M.A."/>
            <person name="Stajich J.E."/>
            <person name="Spatafora J.W."/>
            <person name="Visel A."/>
            <person name="Grigoriev I.V."/>
        </authorList>
    </citation>
    <scope>NUCLEOTIDE SEQUENCE [LARGE SCALE GENOMIC DNA]</scope>
    <source>
        <strain evidence="8 9">NRRL 3116</strain>
    </source>
</reference>
<dbReference type="EMBL" id="MCFF01000053">
    <property type="protein sequence ID" value="ORZ04997.1"/>
    <property type="molecule type" value="Genomic_DNA"/>
</dbReference>
<dbReference type="GO" id="GO:0005975">
    <property type="term" value="P:carbohydrate metabolic process"/>
    <property type="evidence" value="ECO:0007669"/>
    <property type="project" value="InterPro"/>
</dbReference>
<evidence type="ECO:0000256" key="4">
    <source>
        <dbReference type="ARBA" id="ARBA00022801"/>
    </source>
</evidence>
<dbReference type="Gene3D" id="2.60.40.1180">
    <property type="entry name" value="Golgi alpha-mannosidase II"/>
    <property type="match status" value="1"/>
</dbReference>
<dbReference type="AlphaFoldDB" id="A0A1Y2G9Q8"/>
<keyword evidence="6" id="KW-0326">Glycosidase</keyword>
<dbReference type="PANTHER" id="PTHR43447">
    <property type="entry name" value="ALPHA-AMYLASE"/>
    <property type="match status" value="1"/>
</dbReference>
<dbReference type="SUPFAM" id="SSF51445">
    <property type="entry name" value="(Trans)glycosidases"/>
    <property type="match status" value="1"/>
</dbReference>
<dbReference type="CDD" id="cd11318">
    <property type="entry name" value="AmyAc_bac_fung_AmyA"/>
    <property type="match status" value="1"/>
</dbReference>
<dbReference type="GO" id="GO:0004553">
    <property type="term" value="F:hydrolase activity, hydrolyzing O-glycosyl compounds"/>
    <property type="evidence" value="ECO:0007669"/>
    <property type="project" value="InterPro"/>
</dbReference>
<evidence type="ECO:0000313" key="9">
    <source>
        <dbReference type="Proteomes" id="UP000193648"/>
    </source>
</evidence>
<dbReference type="OrthoDB" id="550577at2759"/>
<dbReference type="SUPFAM" id="SSF51011">
    <property type="entry name" value="Glycosyl hydrolase domain"/>
    <property type="match status" value="1"/>
</dbReference>
<dbReference type="STRING" id="64571.A0A1Y2G9Q8"/>
<evidence type="ECO:0000256" key="2">
    <source>
        <dbReference type="ARBA" id="ARBA00008061"/>
    </source>
</evidence>
<name>A0A1Y2G9Q8_9FUNG</name>
<dbReference type="GO" id="GO:0005509">
    <property type="term" value="F:calcium ion binding"/>
    <property type="evidence" value="ECO:0007669"/>
    <property type="project" value="InterPro"/>
</dbReference>
<evidence type="ECO:0000256" key="6">
    <source>
        <dbReference type="ARBA" id="ARBA00023295"/>
    </source>
</evidence>
<dbReference type="RefSeq" id="XP_021876861.1">
    <property type="nucleotide sequence ID" value="XM_022021681.1"/>
</dbReference>
<dbReference type="InterPro" id="IPR013780">
    <property type="entry name" value="Glyco_hydro_b"/>
</dbReference>
<comment type="cofactor">
    <cofactor evidence="1">
        <name>Ca(2+)</name>
        <dbReference type="ChEBI" id="CHEBI:29108"/>
    </cofactor>
</comment>
<dbReference type="InterPro" id="IPR017853">
    <property type="entry name" value="GH"/>
</dbReference>
<keyword evidence="9" id="KW-1185">Reference proteome</keyword>
<dbReference type="InterPro" id="IPR006047">
    <property type="entry name" value="GH13_cat_dom"/>
</dbReference>
<evidence type="ECO:0000256" key="5">
    <source>
        <dbReference type="ARBA" id="ARBA00023277"/>
    </source>
</evidence>
<protein>
    <submittedName>
        <fullName evidence="8">Alpha amylase</fullName>
    </submittedName>
</protein>
<feature type="domain" description="Glycosyl hydrolase family 13 catalytic" evidence="7">
    <location>
        <begin position="8"/>
        <end position="400"/>
    </location>
</feature>
<dbReference type="Gene3D" id="2.40.30.140">
    <property type="match status" value="1"/>
</dbReference>
<gene>
    <name evidence="8" type="ORF">BCR41DRAFT_327948</name>
</gene>
<dbReference type="InParanoid" id="A0A1Y2G9Q8"/>
<keyword evidence="3" id="KW-0479">Metal-binding</keyword>
<dbReference type="Gene3D" id="3.20.20.80">
    <property type="entry name" value="Glycosidases"/>
    <property type="match status" value="1"/>
</dbReference>
<dbReference type="FunCoup" id="A0A1Y2G9Q8">
    <property type="interactions" value="137"/>
</dbReference>
<dbReference type="Pfam" id="PF00128">
    <property type="entry name" value="Alpha-amylase"/>
    <property type="match status" value="1"/>
</dbReference>
<sequence length="504" mass="58249">MSRDNQNVTMFQFFEWYTPADKKHWNRLREQAEYLNSIGLSSIWIPPPMKGTSEFDVGYAPYDLWDFGEFEHHGVVPTKYGTKDELKAAIEECHKHGMKIYLDAVLNHKAGGDETEVFKAAVVASDDRNREIEPAHDIEAYTKFTFPGRGKKYSDFEWHFYHFTATDWDSRAQRKAVFQIKGDHKDFADDVDHEKGNFDYLMCNDIDYKHPDVVRETEKWAVWCVNEFGIDGFRIDALKHVSTGFISHLLDYIRKNTDRKDFFGVGEYWKDDVDDLDRTLDTNGGIHLFDVPLHFNFMQASKQGPSFDMRSIFDETLVRVAPKCTVTFIDNHDTQPFQSLESYVEPWFKPLAAALICLRFDGFPCLFYGDFYGIEAKSPNEPHTAIPGHKAMLTRILTARRDYAYGSQQDYFDHGNCIGWVRYGDEHHPRGLAVLMSNSEAGYKYMDVGGPSKGGQVWVDMMGYWQQPVTINKEGWGKFQCHAGSVSIWVEKEEGKEWSTVQES</sequence>
<evidence type="ECO:0000259" key="7">
    <source>
        <dbReference type="SMART" id="SM00642"/>
    </source>
</evidence>
<keyword evidence="4" id="KW-0378">Hydrolase</keyword>
<comment type="similarity">
    <text evidence="2">Belongs to the glycosyl hydrolase 13 family.</text>
</comment>
<proteinExistence type="inferred from homology"/>
<evidence type="ECO:0000256" key="3">
    <source>
        <dbReference type="ARBA" id="ARBA00022723"/>
    </source>
</evidence>
<evidence type="ECO:0000256" key="1">
    <source>
        <dbReference type="ARBA" id="ARBA00001913"/>
    </source>
</evidence>
<dbReference type="SMART" id="SM00642">
    <property type="entry name" value="Aamy"/>
    <property type="match status" value="1"/>
</dbReference>
<keyword evidence="5" id="KW-0119">Carbohydrate metabolism</keyword>
<evidence type="ECO:0000313" key="8">
    <source>
        <dbReference type="EMBL" id="ORZ04997.1"/>
    </source>
</evidence>